<evidence type="ECO:0000313" key="3">
    <source>
        <dbReference type="Proteomes" id="UP001058317"/>
    </source>
</evidence>
<dbReference type="InterPro" id="IPR012337">
    <property type="entry name" value="RNaseH-like_sf"/>
</dbReference>
<gene>
    <name evidence="2" type="ORF">KAM621c_43140</name>
</gene>
<protein>
    <recommendedName>
        <fullName evidence="4">Transposase</fullName>
    </recommendedName>
</protein>
<reference evidence="2" key="1">
    <citation type="submission" date="2022-07" db="EMBL/GenBank/DDBJ databases">
        <title>Complete genome sequence of carbapenem-resistant Citrobacter spp. in Japan.</title>
        <authorList>
            <person name="Maehana S."/>
            <person name="Suzuki M."/>
            <person name="Kitasato H."/>
        </authorList>
    </citation>
    <scope>NUCLEOTIDE SEQUENCE</scope>
    <source>
        <strain evidence="2">KAM621</strain>
    </source>
</reference>
<organism evidence="2 3">
    <name type="scientific">Citrobacter braakii</name>
    <dbReference type="NCBI Taxonomy" id="57706"/>
    <lineage>
        <taxon>Bacteria</taxon>
        <taxon>Pseudomonadati</taxon>
        <taxon>Pseudomonadota</taxon>
        <taxon>Gammaproteobacteria</taxon>
        <taxon>Enterobacterales</taxon>
        <taxon>Enterobacteriaceae</taxon>
        <taxon>Citrobacter</taxon>
        <taxon>Citrobacter freundii complex</taxon>
    </lineage>
</organism>
<keyword evidence="1" id="KW-1133">Transmembrane helix</keyword>
<evidence type="ECO:0008006" key="4">
    <source>
        <dbReference type="Google" id="ProtNLM"/>
    </source>
</evidence>
<keyword evidence="1" id="KW-0812">Transmembrane</keyword>
<dbReference type="InterPro" id="IPR047768">
    <property type="entry name" value="Tn5p-like"/>
</dbReference>
<evidence type="ECO:0000313" key="2">
    <source>
        <dbReference type="EMBL" id="BDN99209.1"/>
    </source>
</evidence>
<dbReference type="AlphaFoldDB" id="A0AAD1L5G6"/>
<evidence type="ECO:0000256" key="1">
    <source>
        <dbReference type="SAM" id="Phobius"/>
    </source>
</evidence>
<accession>A0AAD1L5G6</accession>
<proteinExistence type="predicted"/>
<keyword evidence="1" id="KW-0472">Membrane</keyword>
<dbReference type="SUPFAM" id="SSF53098">
    <property type="entry name" value="Ribonuclease H-like"/>
    <property type="match status" value="1"/>
</dbReference>
<dbReference type="EMBL" id="AP026382">
    <property type="protein sequence ID" value="BDN99209.1"/>
    <property type="molecule type" value="Genomic_DNA"/>
</dbReference>
<sequence length="60" mass="6442">MGNDAGVNCGILMHSSLAVTTSGLPLGLTAVKFWTRKKFKGTNALKRKINPTVFLHQITG</sequence>
<feature type="transmembrane region" description="Helical" evidence="1">
    <location>
        <begin position="12"/>
        <end position="31"/>
    </location>
</feature>
<name>A0AAD1L5G6_CITBR</name>
<dbReference type="PANTHER" id="PTHR37319:SF1">
    <property type="entry name" value="TRANSPOSASE TN5 DIMERISATION DOMAIN-CONTAINING PROTEIN"/>
    <property type="match status" value="1"/>
</dbReference>
<dbReference type="Gene3D" id="3.90.350.10">
    <property type="entry name" value="Transposase Inhibitor Protein From Tn5, Chain A, domain 1"/>
    <property type="match status" value="1"/>
</dbReference>
<dbReference type="Proteomes" id="UP001058317">
    <property type="component" value="Chromosome"/>
</dbReference>
<dbReference type="PANTHER" id="PTHR37319">
    <property type="entry name" value="TRANSPOSASE"/>
    <property type="match status" value="1"/>
</dbReference>